<keyword evidence="8" id="KW-1185">Reference proteome</keyword>
<evidence type="ECO:0000256" key="3">
    <source>
        <dbReference type="ARBA" id="ARBA00022833"/>
    </source>
</evidence>
<accession>A0AAV0WZG9</accession>
<dbReference type="PANTHER" id="PTHR46600:SF11">
    <property type="entry name" value="THAP DOMAIN-CONTAINING PROTEIN 10"/>
    <property type="match status" value="1"/>
</dbReference>
<dbReference type="InterPro" id="IPR021896">
    <property type="entry name" value="THAP9-like_HTH"/>
</dbReference>
<dbReference type="InterPro" id="IPR048365">
    <property type="entry name" value="TNP-like_RNaseH_N"/>
</dbReference>
<dbReference type="Proteomes" id="UP001160148">
    <property type="component" value="Unassembled WGS sequence"/>
</dbReference>
<dbReference type="PANTHER" id="PTHR46600">
    <property type="entry name" value="THAP DOMAIN-CONTAINING"/>
    <property type="match status" value="1"/>
</dbReference>
<sequence>MPVCVFPNCDSGSRKQGIQSNPNVHLHRFPKNEDIRNKWLMQIGSNIDGKCINLNSAVVCSLHFAPYHFEKPLIQKMLNYSPRAGRKLTPHAIPLSTLGFDYDDVPYLRKEEICIKTPTNTSAFMNSDNSTRTDFEDSINLPHIKTPSGIFSVEKINDFEDSIDLSPIKTPSGIFSVEKVNNLGNTLTDIRKYCISDDKLLKKDCRVKLFSNTKSDLSGIQPLDDAIHNYELLQKLKNENEQLVLENNKLKTIVSSQNTKMRSFNDFINLENYRFENRFNNILNKLLSPTQIKLLLHPKNKVYSWKPEDISSAITLRSISPKAYRYLRNEKQFPLPGLSTLRKWASTFPVQHGILSSVITLMNAKGSLMSKTDKFTVLSFDETYVSKRICYDKAYEQIIGPHKCVQTVMARGLLSNWKQVIYYNFDTHMSRDILNSIIEELHKIGFNVLSIVNDMGSANMGLWRSLNISITNTSFPHPITNKNIYVFADVPHLIKLARNHLLDQGFILPNGKYIGKNMFQELVDLNNVDFRMAHKLTQHHISVEGTGRMNVRLAVQLFSNTVAKALLHCEENNYIKINNLKDASETISLFNDWFDLFNTQHKFDNGVASYGLDEINQNKLIDKMSEFIFNMRVHGKKSLLPFQRGILISNKSVKGLLDELKHEKCSFILTRKVNQDGLENFYSFLKGMVGSASNKMTVLDFKYCLRWSILGKNSNFIFTENTNTEVGLEPNILDETICLTSKIIKESKLLPSQDFAEYHDVELANLETEFGMASTTVPQQSLDLLKQFEVENYEPFGQLEEECAQYVAGYVASRFCHKYPDLIDETGENDAGWIKQLSKGNLKIPSTKMMKAVKILEIAFINFHGDDLVKTPWVMKTLTDIVLPEINYLNIPREVVNCLVRTRTFVRMNNLNKNVMEKQLHTNRIKKLKFTN</sequence>
<evidence type="ECO:0000256" key="4">
    <source>
        <dbReference type="ARBA" id="ARBA00023125"/>
    </source>
</evidence>
<evidence type="ECO:0000313" key="8">
    <source>
        <dbReference type="Proteomes" id="UP001160148"/>
    </source>
</evidence>
<dbReference type="EMBL" id="CARXXK010000003">
    <property type="protein sequence ID" value="CAI6360977.1"/>
    <property type="molecule type" value="Genomic_DNA"/>
</dbReference>
<feature type="domain" description="THAP-type" evidence="6">
    <location>
        <begin position="1"/>
        <end position="97"/>
    </location>
</feature>
<dbReference type="InterPro" id="IPR048366">
    <property type="entry name" value="TNP-like_GBD"/>
</dbReference>
<organism evidence="7 8">
    <name type="scientific">Macrosiphum euphorbiae</name>
    <name type="common">potato aphid</name>
    <dbReference type="NCBI Taxonomy" id="13131"/>
    <lineage>
        <taxon>Eukaryota</taxon>
        <taxon>Metazoa</taxon>
        <taxon>Ecdysozoa</taxon>
        <taxon>Arthropoda</taxon>
        <taxon>Hexapoda</taxon>
        <taxon>Insecta</taxon>
        <taxon>Pterygota</taxon>
        <taxon>Neoptera</taxon>
        <taxon>Paraneoptera</taxon>
        <taxon>Hemiptera</taxon>
        <taxon>Sternorrhyncha</taxon>
        <taxon>Aphidomorpha</taxon>
        <taxon>Aphidoidea</taxon>
        <taxon>Aphididae</taxon>
        <taxon>Macrosiphini</taxon>
        <taxon>Macrosiphum</taxon>
    </lineage>
</organism>
<reference evidence="7 8" key="1">
    <citation type="submission" date="2023-01" db="EMBL/GenBank/DDBJ databases">
        <authorList>
            <person name="Whitehead M."/>
        </authorList>
    </citation>
    <scope>NUCLEOTIDE SEQUENCE [LARGE SCALE GENOMIC DNA]</scope>
</reference>
<evidence type="ECO:0000256" key="5">
    <source>
        <dbReference type="PROSITE-ProRule" id="PRU00309"/>
    </source>
</evidence>
<protein>
    <recommendedName>
        <fullName evidence="6">THAP-type domain-containing protein</fullName>
    </recommendedName>
</protein>
<dbReference type="SMART" id="SM00692">
    <property type="entry name" value="DM3"/>
    <property type="match status" value="1"/>
</dbReference>
<name>A0AAV0WZG9_9HEMI</name>
<keyword evidence="2 5" id="KW-0863">Zinc-finger</keyword>
<dbReference type="InterPro" id="IPR006612">
    <property type="entry name" value="THAP_Znf"/>
</dbReference>
<comment type="caution">
    <text evidence="7">The sequence shown here is derived from an EMBL/GenBank/DDBJ whole genome shotgun (WGS) entry which is preliminary data.</text>
</comment>
<dbReference type="Pfam" id="PF21788">
    <property type="entry name" value="TNP-like_GBD"/>
    <property type="match status" value="1"/>
</dbReference>
<evidence type="ECO:0000259" key="6">
    <source>
        <dbReference type="PROSITE" id="PS50950"/>
    </source>
</evidence>
<evidence type="ECO:0000313" key="7">
    <source>
        <dbReference type="EMBL" id="CAI6360977.1"/>
    </source>
</evidence>
<dbReference type="InterPro" id="IPR026516">
    <property type="entry name" value="THAP1/10"/>
</dbReference>
<dbReference type="AlphaFoldDB" id="A0AAV0WZG9"/>
<dbReference type="Pfam" id="PF12017">
    <property type="entry name" value="Tnp_P_element"/>
    <property type="match status" value="1"/>
</dbReference>
<dbReference type="GO" id="GO:0008270">
    <property type="term" value="F:zinc ion binding"/>
    <property type="evidence" value="ECO:0007669"/>
    <property type="project" value="UniProtKB-KW"/>
</dbReference>
<gene>
    <name evidence="7" type="ORF">MEUPH1_LOCUS16209</name>
</gene>
<dbReference type="SMART" id="SM00980">
    <property type="entry name" value="THAP"/>
    <property type="match status" value="1"/>
</dbReference>
<dbReference type="PROSITE" id="PS50950">
    <property type="entry name" value="ZF_THAP"/>
    <property type="match status" value="1"/>
</dbReference>
<keyword evidence="3" id="KW-0862">Zinc</keyword>
<evidence type="ECO:0000256" key="1">
    <source>
        <dbReference type="ARBA" id="ARBA00022723"/>
    </source>
</evidence>
<proteinExistence type="predicted"/>
<dbReference type="SUPFAM" id="SSF57716">
    <property type="entry name" value="Glucocorticoid receptor-like (DNA-binding domain)"/>
    <property type="match status" value="1"/>
</dbReference>
<evidence type="ECO:0000256" key="2">
    <source>
        <dbReference type="ARBA" id="ARBA00022771"/>
    </source>
</evidence>
<dbReference type="Pfam" id="PF05485">
    <property type="entry name" value="THAP"/>
    <property type="match status" value="1"/>
</dbReference>
<keyword evidence="1" id="KW-0479">Metal-binding</keyword>
<dbReference type="GO" id="GO:0043565">
    <property type="term" value="F:sequence-specific DNA binding"/>
    <property type="evidence" value="ECO:0007669"/>
    <property type="project" value="InterPro"/>
</dbReference>
<keyword evidence="4 5" id="KW-0238">DNA-binding</keyword>
<dbReference type="Pfam" id="PF21787">
    <property type="entry name" value="TNP-like_RNaseH_N"/>
    <property type="match status" value="1"/>
</dbReference>